<accession>A0AAV9FSR3</accession>
<organism evidence="1 2">
    <name type="scientific">Leptospira interrogans</name>
    <dbReference type="NCBI Taxonomy" id="173"/>
    <lineage>
        <taxon>Bacteria</taxon>
        <taxon>Pseudomonadati</taxon>
        <taxon>Spirochaetota</taxon>
        <taxon>Spirochaetia</taxon>
        <taxon>Leptospirales</taxon>
        <taxon>Leptospiraceae</taxon>
        <taxon>Leptospira</taxon>
    </lineage>
</organism>
<dbReference type="EMBL" id="NKYG02000001">
    <property type="protein sequence ID" value="KAK2620464.1"/>
    <property type="molecule type" value="Genomic_DNA"/>
</dbReference>
<dbReference type="AlphaFoldDB" id="A0AAV9FSR3"/>
<dbReference type="RefSeq" id="WP_061251889.1">
    <property type="nucleotide sequence ID" value="NZ_JQOR01000197.1"/>
</dbReference>
<name>A0AAV9FSR3_LEPIR</name>
<sequence length="121" mass="12980">MIDEPFKTKAKGLIDPIIFTFEHSGLVEADEGKVCKVVNNMTVALAGDGSKFDGRIVKVEKDRVSVLVYGVFECEYSETAPGFGSVGLVADATGKVKTGSGKNYLILTVDTGSKKIQFIKD</sequence>
<proteinExistence type="predicted"/>
<evidence type="ECO:0000313" key="2">
    <source>
        <dbReference type="Proteomes" id="UP000218471"/>
    </source>
</evidence>
<reference evidence="1" key="1">
    <citation type="submission" date="2023-10" db="EMBL/GenBank/DDBJ databases">
        <title>Genomic and proteomic analysis of Leptospira interrogans strain CUDO8.</title>
        <authorList>
            <person name="Boonciew P."/>
            <person name="Kurilung A."/>
            <person name="Prapasarakul N."/>
        </authorList>
    </citation>
    <scope>NUCLEOTIDE SEQUENCE</scope>
    <source>
        <strain evidence="1">CUDO8</strain>
    </source>
</reference>
<dbReference type="Proteomes" id="UP000218471">
    <property type="component" value="Unassembled WGS sequence"/>
</dbReference>
<comment type="caution">
    <text evidence="1">The sequence shown here is derived from an EMBL/GenBank/DDBJ whole genome shotgun (WGS) entry which is preliminary data.</text>
</comment>
<protein>
    <submittedName>
        <fullName evidence="1">Uncharacterized protein</fullName>
    </submittedName>
</protein>
<gene>
    <name evidence="1" type="ORF">CFV95_016360</name>
</gene>
<evidence type="ECO:0000313" key="1">
    <source>
        <dbReference type="EMBL" id="KAK2620464.1"/>
    </source>
</evidence>